<name>A0A494T872_SPHPE</name>
<evidence type="ECO:0000313" key="1">
    <source>
        <dbReference type="EMBL" id="AYJ85529.1"/>
    </source>
</evidence>
<proteinExistence type="predicted"/>
<protein>
    <submittedName>
        <fullName evidence="1">Uncharacterized protein</fullName>
    </submittedName>
</protein>
<reference evidence="1 2" key="1">
    <citation type="submission" date="2018-09" db="EMBL/GenBank/DDBJ databases">
        <title>Sphingomonas peninsula sp. nov., isolated from fildes peninsula, Antarctic soil.</title>
        <authorList>
            <person name="Yingchao G."/>
        </authorList>
    </citation>
    <scope>NUCLEOTIDE SEQUENCE [LARGE SCALE GENOMIC DNA]</scope>
    <source>
        <strain evidence="1 2">YZ-8</strain>
    </source>
</reference>
<dbReference type="AlphaFoldDB" id="A0A494T872"/>
<gene>
    <name evidence="1" type="ORF">D3Y57_05470</name>
</gene>
<organism evidence="1 2">
    <name type="scientific">Sphingomonas paeninsulae</name>
    <dbReference type="NCBI Taxonomy" id="2319844"/>
    <lineage>
        <taxon>Bacteria</taxon>
        <taxon>Pseudomonadati</taxon>
        <taxon>Pseudomonadota</taxon>
        <taxon>Alphaproteobacteria</taxon>
        <taxon>Sphingomonadales</taxon>
        <taxon>Sphingomonadaceae</taxon>
        <taxon>Sphingomonas</taxon>
    </lineage>
</organism>
<sequence length="607" mass="66243">MLGYLVSLRLNILSSWKVYNIMTNAKANSSPATFDIRLGMTGTPKADWRVMQTCATGAEAAELVAVCKERGFIIDLSTMEQVIMSPGSALAVVRVAGAVADPTAPIVDWRARELERFASGHYKPVPWFDNSDSSVETYYGWQDHFAHIAKSDSRKIAFTESEAKGLDDVQKVLGVDEYLKRFWSGTCPDISKQVSGASNPEMTPASRSAFSDLVSGVSLDLRVTSTADEMIGIYKRVGYNSSNAGSCMGYDNGHFDTRGVHPVRVYAEGGDLALAYIENDTGNILGRTLVWPAKLTYGRIYAVSGKGSLLSKALRIAGYTECRDWLAGAKLAVIPIRGRDNQYVMPYIDSNDSHTFGGDPDVGFYIGGEFNASNQNGVGTIGPQAACWSCDVTYPEDNMRSHDDELYCNECYSDSFMTCGECNESVSQSSCESIQVYGNRYETQACNSCRDDMACLSDGRYAPYGDTLSCEDCDDTIRCDDALSSATDDCQRCEDCHDTHLDTVAIETGVARPVLYVEAHTVLTMRQMFTREGVLFSDCNERPCTACDSENRSSSEAIANRAASRLEVTSPPVPWVRSDTIVDTPSPEVVGWNTSTTFSLADLEAAA</sequence>
<accession>A0A494T872</accession>
<dbReference type="OrthoDB" id="7457394at2"/>
<keyword evidence="2" id="KW-1185">Reference proteome</keyword>
<dbReference type="EMBL" id="CP032829">
    <property type="protein sequence ID" value="AYJ85529.1"/>
    <property type="molecule type" value="Genomic_DNA"/>
</dbReference>
<dbReference type="Gene3D" id="2.10.110.10">
    <property type="entry name" value="Cysteine Rich Protein"/>
    <property type="match status" value="1"/>
</dbReference>
<dbReference type="Proteomes" id="UP000276254">
    <property type="component" value="Chromosome"/>
</dbReference>
<dbReference type="KEGG" id="spha:D3Y57_05470"/>
<evidence type="ECO:0000313" key="2">
    <source>
        <dbReference type="Proteomes" id="UP000276254"/>
    </source>
</evidence>